<dbReference type="EMBL" id="CAJPDS010000040">
    <property type="protein sequence ID" value="CAF9925900.1"/>
    <property type="molecule type" value="Genomic_DNA"/>
</dbReference>
<comment type="caution">
    <text evidence="4">The sequence shown here is derived from an EMBL/GenBank/DDBJ whole genome shotgun (WGS) entry which is preliminary data.</text>
</comment>
<dbReference type="OrthoDB" id="5369447at2759"/>
<dbReference type="InterPro" id="IPR036770">
    <property type="entry name" value="Ankyrin_rpt-contain_sf"/>
</dbReference>
<dbReference type="Proteomes" id="UP000664521">
    <property type="component" value="Unassembled WGS sequence"/>
</dbReference>
<evidence type="ECO:0000313" key="5">
    <source>
        <dbReference type="Proteomes" id="UP000664521"/>
    </source>
</evidence>
<keyword evidence="1" id="KW-0677">Repeat</keyword>
<evidence type="ECO:0000313" key="4">
    <source>
        <dbReference type="EMBL" id="CAF9925900.1"/>
    </source>
</evidence>
<gene>
    <name evidence="4" type="ORF">HETSPECPRED_006201</name>
</gene>
<keyword evidence="2 3" id="KW-0040">ANK repeat</keyword>
<dbReference type="SMART" id="SM00248">
    <property type="entry name" value="ANK"/>
    <property type="match status" value="5"/>
</dbReference>
<reference evidence="4" key="1">
    <citation type="submission" date="2021-03" db="EMBL/GenBank/DDBJ databases">
        <authorList>
            <person name="Tagirdzhanova G."/>
        </authorList>
    </citation>
    <scope>NUCLEOTIDE SEQUENCE</scope>
</reference>
<name>A0A8H3IM14_9LECA</name>
<evidence type="ECO:0000256" key="1">
    <source>
        <dbReference type="ARBA" id="ARBA00022737"/>
    </source>
</evidence>
<dbReference type="PROSITE" id="PS50297">
    <property type="entry name" value="ANK_REP_REGION"/>
    <property type="match status" value="2"/>
</dbReference>
<sequence length="290" mass="31598">MTTLKKNEYQKLHEACEAGNINSLRSLLGDTAFTECALQRPVKQYNSITQPILNLVDLLKVASAKGHGAIVSHLLAFGQEHEISCVELINRDTAIAAIDGVNGVEMFRIFVKTWPEVVELDMGHLGNPLAYAVVKDQIQLTKLLLDEGADPNRRCLAHTGSGHYLRQSVKSSSLEITKTLLQHGARIQSSGAIQQAAKLGRVDVLELLLNNGADINETLPADVGFLVRDQRYQQASESPLHIAALHDQMSSVRWLLAHGADPNITDAQGRTPVMIAQASTNERLAEAFAA</sequence>
<accession>A0A8H3IM14</accession>
<dbReference type="Gene3D" id="1.25.40.20">
    <property type="entry name" value="Ankyrin repeat-containing domain"/>
    <property type="match status" value="2"/>
</dbReference>
<dbReference type="PROSITE" id="PS50088">
    <property type="entry name" value="ANK_REPEAT"/>
    <property type="match status" value="2"/>
</dbReference>
<dbReference type="Pfam" id="PF13857">
    <property type="entry name" value="Ank_5"/>
    <property type="match status" value="1"/>
</dbReference>
<feature type="repeat" description="ANK" evidence="3">
    <location>
        <begin position="235"/>
        <end position="267"/>
    </location>
</feature>
<dbReference type="PANTHER" id="PTHR24198:SF165">
    <property type="entry name" value="ANKYRIN REPEAT-CONTAINING PROTEIN-RELATED"/>
    <property type="match status" value="1"/>
</dbReference>
<feature type="repeat" description="ANK" evidence="3">
    <location>
        <begin position="188"/>
        <end position="216"/>
    </location>
</feature>
<dbReference type="Pfam" id="PF00023">
    <property type="entry name" value="Ank"/>
    <property type="match status" value="2"/>
</dbReference>
<evidence type="ECO:0000256" key="2">
    <source>
        <dbReference type="ARBA" id="ARBA00023043"/>
    </source>
</evidence>
<dbReference type="InterPro" id="IPR002110">
    <property type="entry name" value="Ankyrin_rpt"/>
</dbReference>
<keyword evidence="5" id="KW-1185">Reference proteome</keyword>
<dbReference type="AlphaFoldDB" id="A0A8H3IM14"/>
<evidence type="ECO:0008006" key="6">
    <source>
        <dbReference type="Google" id="ProtNLM"/>
    </source>
</evidence>
<organism evidence="4 5">
    <name type="scientific">Heterodermia speciosa</name>
    <dbReference type="NCBI Taxonomy" id="116794"/>
    <lineage>
        <taxon>Eukaryota</taxon>
        <taxon>Fungi</taxon>
        <taxon>Dikarya</taxon>
        <taxon>Ascomycota</taxon>
        <taxon>Pezizomycotina</taxon>
        <taxon>Lecanoromycetes</taxon>
        <taxon>OSLEUM clade</taxon>
        <taxon>Lecanoromycetidae</taxon>
        <taxon>Caliciales</taxon>
        <taxon>Physciaceae</taxon>
        <taxon>Heterodermia</taxon>
    </lineage>
</organism>
<dbReference type="SUPFAM" id="SSF48403">
    <property type="entry name" value="Ankyrin repeat"/>
    <property type="match status" value="1"/>
</dbReference>
<proteinExistence type="predicted"/>
<evidence type="ECO:0000256" key="3">
    <source>
        <dbReference type="PROSITE-ProRule" id="PRU00023"/>
    </source>
</evidence>
<dbReference type="PANTHER" id="PTHR24198">
    <property type="entry name" value="ANKYRIN REPEAT AND PROTEIN KINASE DOMAIN-CONTAINING PROTEIN"/>
    <property type="match status" value="1"/>
</dbReference>
<protein>
    <recommendedName>
        <fullName evidence="6">Ankyrin</fullName>
    </recommendedName>
</protein>